<name>A0A9D9E8H0_9SPIR</name>
<gene>
    <name evidence="2" type="ORF">IAC42_02320</name>
</gene>
<feature type="signal peptide" evidence="1">
    <location>
        <begin position="1"/>
        <end position="20"/>
    </location>
</feature>
<accession>A0A9D9E8H0</accession>
<feature type="chain" id="PRO_5039459315" evidence="1">
    <location>
        <begin position="21"/>
        <end position="323"/>
    </location>
</feature>
<evidence type="ECO:0000313" key="3">
    <source>
        <dbReference type="Proteomes" id="UP000823633"/>
    </source>
</evidence>
<dbReference type="Proteomes" id="UP000823633">
    <property type="component" value="Unassembled WGS sequence"/>
</dbReference>
<dbReference type="EMBL" id="JADIMU010000016">
    <property type="protein sequence ID" value="MBO8442582.1"/>
    <property type="molecule type" value="Genomic_DNA"/>
</dbReference>
<proteinExistence type="predicted"/>
<evidence type="ECO:0000313" key="2">
    <source>
        <dbReference type="EMBL" id="MBO8442582.1"/>
    </source>
</evidence>
<dbReference type="PANTHER" id="PTHR30024">
    <property type="entry name" value="ALIPHATIC SULFONATES-BINDING PROTEIN-RELATED"/>
    <property type="match status" value="1"/>
</dbReference>
<dbReference type="AlphaFoldDB" id="A0A9D9E8H0"/>
<reference evidence="2" key="1">
    <citation type="submission" date="2020-10" db="EMBL/GenBank/DDBJ databases">
        <authorList>
            <person name="Gilroy R."/>
        </authorList>
    </citation>
    <scope>NUCLEOTIDE SEQUENCE</scope>
    <source>
        <strain evidence="2">11167</strain>
    </source>
</reference>
<dbReference type="PANTHER" id="PTHR30024:SF46">
    <property type="entry name" value="ABC TRANSPORTER, SUBSTRATE-BINDING LIPOPROTEIN"/>
    <property type="match status" value="1"/>
</dbReference>
<sequence>MHRKLTLVLTVLALCAGLFAQPASEAVTSDATPVRVAALKGPTAMGLVQLMDESGAGTVDGNDYSFSIVASPTEMTPMIVRGEVDIAALPANLASVLYNNTDGGVQVLAVNTLGVLYIVQHGDDVSSVQDLAGKTIYASGKGSTPEYALSYILEEAGLADSVTVEWKSEHAECVAAIVNDSDAVALLPQPFVTTAMMQDPSIRVALDLNDAWAEVSPDSALITGVIVARTAFVEANGEAVDSFLTQYKESTDYANSDVAGAAALVGKYDIVPEAVALKALPECNIVCITGDEMEADLSSYLTVLYEANPASVGGALPAEDFYY</sequence>
<dbReference type="Pfam" id="PF12974">
    <property type="entry name" value="Phosphonate-bd"/>
    <property type="match status" value="1"/>
</dbReference>
<dbReference type="InterPro" id="IPR027024">
    <property type="entry name" value="UCP027386_ABC_sbc_TM0202"/>
</dbReference>
<comment type="caution">
    <text evidence="2">The sequence shown here is derived from an EMBL/GenBank/DDBJ whole genome shotgun (WGS) entry which is preliminary data.</text>
</comment>
<dbReference type="PIRSF" id="PIRSF027386">
    <property type="entry name" value="UCP027386_ABC_sbc_TM0202"/>
    <property type="match status" value="1"/>
</dbReference>
<organism evidence="2 3">
    <name type="scientific">Candidatus Aphodenecus pullistercoris</name>
    <dbReference type="NCBI Taxonomy" id="2840669"/>
    <lineage>
        <taxon>Bacteria</taxon>
        <taxon>Pseudomonadati</taxon>
        <taxon>Spirochaetota</taxon>
        <taxon>Spirochaetia</taxon>
        <taxon>Spirochaetales</taxon>
        <taxon>Candidatus Aphodenecus</taxon>
    </lineage>
</organism>
<reference evidence="2" key="2">
    <citation type="journal article" date="2021" name="PeerJ">
        <title>Extensive microbial diversity within the chicken gut microbiome revealed by metagenomics and culture.</title>
        <authorList>
            <person name="Gilroy R."/>
            <person name="Ravi A."/>
            <person name="Getino M."/>
            <person name="Pursley I."/>
            <person name="Horton D.L."/>
            <person name="Alikhan N.F."/>
            <person name="Baker D."/>
            <person name="Gharbi K."/>
            <person name="Hall N."/>
            <person name="Watson M."/>
            <person name="Adriaenssens E.M."/>
            <person name="Foster-Nyarko E."/>
            <person name="Jarju S."/>
            <person name="Secka A."/>
            <person name="Antonio M."/>
            <person name="Oren A."/>
            <person name="Chaudhuri R.R."/>
            <person name="La Ragione R."/>
            <person name="Hildebrand F."/>
            <person name="Pallen M.J."/>
        </authorList>
    </citation>
    <scope>NUCLEOTIDE SEQUENCE</scope>
    <source>
        <strain evidence="2">11167</strain>
    </source>
</reference>
<evidence type="ECO:0000256" key="1">
    <source>
        <dbReference type="SAM" id="SignalP"/>
    </source>
</evidence>
<protein>
    <submittedName>
        <fullName evidence="2">ABC transporter substrate-binding protein</fullName>
    </submittedName>
</protein>
<keyword evidence="1" id="KW-0732">Signal</keyword>
<dbReference type="SUPFAM" id="SSF53850">
    <property type="entry name" value="Periplasmic binding protein-like II"/>
    <property type="match status" value="1"/>
</dbReference>
<dbReference type="Gene3D" id="3.40.190.10">
    <property type="entry name" value="Periplasmic binding protein-like II"/>
    <property type="match status" value="2"/>
</dbReference>